<dbReference type="GeneID" id="88765720"/>
<dbReference type="GO" id="GO:0005829">
    <property type="term" value="C:cytosol"/>
    <property type="evidence" value="ECO:0007669"/>
    <property type="project" value="TreeGrafter"/>
</dbReference>
<dbReference type="InterPro" id="IPR006380">
    <property type="entry name" value="SPP-like_dom"/>
</dbReference>
<dbReference type="Gene3D" id="3.90.1070.10">
    <property type="match status" value="1"/>
</dbReference>
<feature type="domain" description="Sucrose phosphatase-like" evidence="1">
    <location>
        <begin position="19"/>
        <end position="225"/>
    </location>
</feature>
<dbReference type="PANTHER" id="PTHR10000:SF8">
    <property type="entry name" value="HAD SUPERFAMILY HYDROLASE-LIKE, TYPE 3"/>
    <property type="match status" value="1"/>
</dbReference>
<evidence type="ECO:0000313" key="2">
    <source>
        <dbReference type="EMBL" id="EHJ13332.1"/>
    </source>
</evidence>
<dbReference type="GO" id="GO:0016791">
    <property type="term" value="F:phosphatase activity"/>
    <property type="evidence" value="ECO:0007669"/>
    <property type="project" value="TreeGrafter"/>
</dbReference>
<evidence type="ECO:0000259" key="1">
    <source>
        <dbReference type="Pfam" id="PF05116"/>
    </source>
</evidence>
<gene>
    <name evidence="2" type="ORF">CWATWH0003_1991</name>
</gene>
<name>G5J3B3_CROWT</name>
<protein>
    <recommendedName>
        <fullName evidence="1">Sucrose phosphatase-like domain-containing protein</fullName>
    </recommendedName>
</protein>
<dbReference type="NCBIfam" id="TIGR01484">
    <property type="entry name" value="HAD-SF-IIB"/>
    <property type="match status" value="1"/>
</dbReference>
<dbReference type="GO" id="GO:0000287">
    <property type="term" value="F:magnesium ion binding"/>
    <property type="evidence" value="ECO:0007669"/>
    <property type="project" value="TreeGrafter"/>
</dbReference>
<dbReference type="SUPFAM" id="SSF56784">
    <property type="entry name" value="HAD-like"/>
    <property type="match status" value="1"/>
</dbReference>
<proteinExistence type="predicted"/>
<comment type="caution">
    <text evidence="2">The sequence shown here is derived from an EMBL/GenBank/DDBJ whole genome shotgun (WGS) entry which is preliminary data.</text>
</comment>
<dbReference type="InterPro" id="IPR006379">
    <property type="entry name" value="HAD-SF_hydro_IIB"/>
</dbReference>
<dbReference type="InterPro" id="IPR023214">
    <property type="entry name" value="HAD_sf"/>
</dbReference>
<evidence type="ECO:0000313" key="3">
    <source>
        <dbReference type="Proteomes" id="UP000003477"/>
    </source>
</evidence>
<dbReference type="AlphaFoldDB" id="G5J3B3"/>
<dbReference type="PANTHER" id="PTHR10000">
    <property type="entry name" value="PHOSPHOSERINE PHOSPHATASE"/>
    <property type="match status" value="1"/>
</dbReference>
<dbReference type="InterPro" id="IPR036412">
    <property type="entry name" value="HAD-like_sf"/>
</dbReference>
<dbReference type="Gene3D" id="3.40.50.1000">
    <property type="entry name" value="HAD superfamily/HAD-like"/>
    <property type="match status" value="1"/>
</dbReference>
<dbReference type="Pfam" id="PF05116">
    <property type="entry name" value="S6PP"/>
    <property type="match status" value="1"/>
</dbReference>
<sequence>MSLTKINFDSVKNKLKKIKLIATDIDGTLTKNGQFSSQLLSSLETLKQHNILVLLITGRSAGWCQGLVNYLPVLGIIAENGGVYALKESQRMKPLTAINDIIEHRQLLQNNFEEIRQKFPHLQPSSDNQFRVTDWTFDCHECSQDELLTIEKICQQKKWGFTYSHIQGHLKPLNQNKANGLTTLKETYFPELSYSEIMTVGDSPNDESLFDKNLFPMNVGVANIAKYLDRLEHQPGYITNLSESDGFCELVQLIITSIN</sequence>
<dbReference type="EMBL" id="AESD01000308">
    <property type="protein sequence ID" value="EHJ13332.1"/>
    <property type="molecule type" value="Genomic_DNA"/>
</dbReference>
<organism evidence="2 3">
    <name type="scientific">Crocosphaera watsonii WH 0003</name>
    <dbReference type="NCBI Taxonomy" id="423471"/>
    <lineage>
        <taxon>Bacteria</taxon>
        <taxon>Bacillati</taxon>
        <taxon>Cyanobacteriota</taxon>
        <taxon>Cyanophyceae</taxon>
        <taxon>Oscillatoriophycideae</taxon>
        <taxon>Chroococcales</taxon>
        <taxon>Aphanothecaceae</taxon>
        <taxon>Crocosphaera</taxon>
    </lineage>
</organism>
<reference evidence="2 3" key="1">
    <citation type="journal article" date="2011" name="Front. Microbiol.">
        <title>Two Strains of Crocosphaera watsonii with Highly Conserved Genomes are Distinguished by Strain-Specific Features.</title>
        <authorList>
            <person name="Bench S.R."/>
            <person name="Ilikchyan I.N."/>
            <person name="Tripp H.J."/>
            <person name="Zehr J.P."/>
        </authorList>
    </citation>
    <scope>NUCLEOTIDE SEQUENCE [LARGE SCALE GENOMIC DNA]</scope>
    <source>
        <strain evidence="2 3">WH 0003</strain>
    </source>
</reference>
<dbReference type="Proteomes" id="UP000003477">
    <property type="component" value="Unassembled WGS sequence"/>
</dbReference>
<dbReference type="RefSeq" id="WP_007310313.1">
    <property type="nucleotide sequence ID" value="NZ_AESD01000308.1"/>
</dbReference>
<accession>G5J3B3</accession>
<dbReference type="PATRIC" id="fig|423471.3.peg.1864"/>